<accession>A0ABV0RA27</accession>
<evidence type="ECO:0000256" key="1">
    <source>
        <dbReference type="SAM" id="MobiDB-lite"/>
    </source>
</evidence>
<feature type="region of interest" description="Disordered" evidence="1">
    <location>
        <begin position="100"/>
        <end position="133"/>
    </location>
</feature>
<reference evidence="2 3" key="1">
    <citation type="submission" date="2021-06" db="EMBL/GenBank/DDBJ databases">
        <authorList>
            <person name="Palmer J.M."/>
        </authorList>
    </citation>
    <scope>NUCLEOTIDE SEQUENCE [LARGE SCALE GENOMIC DNA]</scope>
    <source>
        <strain evidence="2 3">XC_2019</strain>
        <tissue evidence="2">Muscle</tissue>
    </source>
</reference>
<organism evidence="2 3">
    <name type="scientific">Xenoophorus captivus</name>
    <dbReference type="NCBI Taxonomy" id="1517983"/>
    <lineage>
        <taxon>Eukaryota</taxon>
        <taxon>Metazoa</taxon>
        <taxon>Chordata</taxon>
        <taxon>Craniata</taxon>
        <taxon>Vertebrata</taxon>
        <taxon>Euteleostomi</taxon>
        <taxon>Actinopterygii</taxon>
        <taxon>Neopterygii</taxon>
        <taxon>Teleostei</taxon>
        <taxon>Neoteleostei</taxon>
        <taxon>Acanthomorphata</taxon>
        <taxon>Ovalentaria</taxon>
        <taxon>Atherinomorphae</taxon>
        <taxon>Cyprinodontiformes</taxon>
        <taxon>Goodeidae</taxon>
        <taxon>Xenoophorus</taxon>
    </lineage>
</organism>
<gene>
    <name evidence="2" type="ORF">XENOCAPTIV_022986</name>
</gene>
<dbReference type="Proteomes" id="UP001434883">
    <property type="component" value="Unassembled WGS sequence"/>
</dbReference>
<evidence type="ECO:0000313" key="3">
    <source>
        <dbReference type="Proteomes" id="UP001434883"/>
    </source>
</evidence>
<feature type="region of interest" description="Disordered" evidence="1">
    <location>
        <begin position="1"/>
        <end position="56"/>
    </location>
</feature>
<protein>
    <submittedName>
        <fullName evidence="2">Uncharacterized protein</fullName>
    </submittedName>
</protein>
<keyword evidence="3" id="KW-1185">Reference proteome</keyword>
<feature type="non-terminal residue" evidence="2">
    <location>
        <position position="133"/>
    </location>
</feature>
<name>A0ABV0RA27_9TELE</name>
<comment type="caution">
    <text evidence="2">The sequence shown here is derived from an EMBL/GenBank/DDBJ whole genome shotgun (WGS) entry which is preliminary data.</text>
</comment>
<sequence length="133" mass="13826">CSGCGGETCRTQRGRTRTRLSSVLPDLHLPQSQWGPTSRGSPKPRSWGRTNPPSLCPQVRRRFLASSSGPLSSSPFTRSTCISVSTALQKSSATLCVSSSSFPSTPSIPGSACSSSPTTSSMCTLTPSGTATK</sequence>
<proteinExistence type="predicted"/>
<feature type="non-terminal residue" evidence="2">
    <location>
        <position position="1"/>
    </location>
</feature>
<evidence type="ECO:0000313" key="2">
    <source>
        <dbReference type="EMBL" id="MEQ2205007.1"/>
    </source>
</evidence>
<dbReference type="EMBL" id="JAHRIN010038795">
    <property type="protein sequence ID" value="MEQ2205007.1"/>
    <property type="molecule type" value="Genomic_DNA"/>
</dbReference>
<feature type="compositionally biased region" description="Polar residues" evidence="1">
    <location>
        <begin position="30"/>
        <end position="40"/>
    </location>
</feature>